<dbReference type="Proteomes" id="UP000499080">
    <property type="component" value="Unassembled WGS sequence"/>
</dbReference>
<gene>
    <name evidence="1" type="ORF">AVEN_251729_1</name>
</gene>
<proteinExistence type="predicted"/>
<keyword evidence="2" id="KW-1185">Reference proteome</keyword>
<sequence>GQRKDETLPSRNIWKEIVSSKILRTAKSIGSQIQIWQNKKQQEGYFEIDLFILNRRQMTGKTPELVLPSPTGPIHGGSLVESGFEPGALRL</sequence>
<organism evidence="1 2">
    <name type="scientific">Araneus ventricosus</name>
    <name type="common">Orbweaver spider</name>
    <name type="synonym">Epeira ventricosa</name>
    <dbReference type="NCBI Taxonomy" id="182803"/>
    <lineage>
        <taxon>Eukaryota</taxon>
        <taxon>Metazoa</taxon>
        <taxon>Ecdysozoa</taxon>
        <taxon>Arthropoda</taxon>
        <taxon>Chelicerata</taxon>
        <taxon>Arachnida</taxon>
        <taxon>Araneae</taxon>
        <taxon>Araneomorphae</taxon>
        <taxon>Entelegynae</taxon>
        <taxon>Araneoidea</taxon>
        <taxon>Araneidae</taxon>
        <taxon>Araneus</taxon>
    </lineage>
</organism>
<dbReference type="AlphaFoldDB" id="A0A4Y2KWH3"/>
<dbReference type="EMBL" id="BGPR01116041">
    <property type="protein sequence ID" value="GBN05873.1"/>
    <property type="molecule type" value="Genomic_DNA"/>
</dbReference>
<name>A0A4Y2KWH3_ARAVE</name>
<evidence type="ECO:0000313" key="1">
    <source>
        <dbReference type="EMBL" id="GBN05873.1"/>
    </source>
</evidence>
<reference evidence="1 2" key="1">
    <citation type="journal article" date="2019" name="Sci. Rep.">
        <title>Orb-weaving spider Araneus ventricosus genome elucidates the spidroin gene catalogue.</title>
        <authorList>
            <person name="Kono N."/>
            <person name="Nakamura H."/>
            <person name="Ohtoshi R."/>
            <person name="Moran D.A.P."/>
            <person name="Shinohara A."/>
            <person name="Yoshida Y."/>
            <person name="Fujiwara M."/>
            <person name="Mori M."/>
            <person name="Tomita M."/>
            <person name="Arakawa K."/>
        </authorList>
    </citation>
    <scope>NUCLEOTIDE SEQUENCE [LARGE SCALE GENOMIC DNA]</scope>
</reference>
<evidence type="ECO:0000313" key="2">
    <source>
        <dbReference type="Proteomes" id="UP000499080"/>
    </source>
</evidence>
<comment type="caution">
    <text evidence="1">The sequence shown here is derived from an EMBL/GenBank/DDBJ whole genome shotgun (WGS) entry which is preliminary data.</text>
</comment>
<feature type="non-terminal residue" evidence="1">
    <location>
        <position position="1"/>
    </location>
</feature>
<protein>
    <submittedName>
        <fullName evidence="1">Uncharacterized protein</fullName>
    </submittedName>
</protein>
<accession>A0A4Y2KWH3</accession>